<dbReference type="Gene3D" id="3.40.50.2300">
    <property type="match status" value="2"/>
</dbReference>
<keyword evidence="7" id="KW-0297">G-protein coupled receptor</keyword>
<dbReference type="Pfam" id="PF01094">
    <property type="entry name" value="ANF_receptor"/>
    <property type="match status" value="1"/>
</dbReference>
<accession>A0A8X8BRD4</accession>
<gene>
    <name evidence="14" type="primary">Casr_30</name>
    <name evidence="14" type="ORF">GTO96_0014465</name>
</gene>
<proteinExistence type="inferred from homology"/>
<evidence type="ECO:0000256" key="4">
    <source>
        <dbReference type="ARBA" id="ARBA00022692"/>
    </source>
</evidence>
<keyword evidence="5" id="KW-0732">Signal</keyword>
<feature type="non-terminal residue" evidence="14">
    <location>
        <position position="1"/>
    </location>
</feature>
<evidence type="ECO:0000256" key="5">
    <source>
        <dbReference type="ARBA" id="ARBA00022729"/>
    </source>
</evidence>
<feature type="transmembrane region" description="Helical" evidence="12">
    <location>
        <begin position="783"/>
        <end position="806"/>
    </location>
</feature>
<sequence>MSILPKLSQLSIMELKDTPGRYFQSLHHCLAEECFRSYRWLHAMMYAIEEINASPTLLPNITLGYSIYDSCDIIPRGIEGVLWMVSGTDEVVLNYRCYAQAPLAAVIGDSASSVSIPMTNILGIYNYPQISYFSSAMSLANRHNFPTFFRTIPNDMIQSLGLAQLVKYFGWSWVGVLADEDDYGQGLSTIFKQEAQKLGICIEFLEKVPILYSESHTHHIVEVIKTSTAKVVVVFSWETYLYPIMMEIDKQNISEKIWIASEAWSTSSALSKNQVFTMLTGSVGFAIHRGEIPGFKEYLLGLHPLKSPNDVYLRIFWEEAFKCRWKNQDIPPETENSTLSCTGKEELAKLENTFLDVSNLRMTYNTYNAVYAVAYALHNLYNCHPDKGPFAGGSCADITNFEPWQILHYMKNVHFTTWSGEEIYFDENGDPPALYDIVNWKPTTSGDIQYFKVGSYDSSAPPGKELVLIDSTILWPGEKKQVPLSVCSESCLPGWRKATRQGQPICCFDCIPCSEGEISSHKDSTECLPCPDDQWPNERRDICVPKMVEFLSYSEPLGMVLAVLSVLISVVPKSILGLFLWYRHTPIVKANNRQLSYVLLCALTLCPLCSFIFIGKPSSASCILRQTTFAIIFALSVSCVLAKTIMVIIAFKASKPGSNLHRWVGSRLPNTIACLGTLIQAGICALWLGYAPPFPQNNMNSQVGKIILECNEGSSLAFWCMMGYMGILAVVSFVIAFLARKLPDSFNEAKFITFSMLVFVIVWLSFIPSYLSTRGKYTVAVEIFAILSSSAGLLSCIFFPKCYIILLKPERNTRDFLMGKGTSTNNK</sequence>
<organism evidence="14 15">
    <name type="scientific">Polypterus senegalus</name>
    <name type="common">Senegal bichir</name>
    <dbReference type="NCBI Taxonomy" id="55291"/>
    <lineage>
        <taxon>Eukaryota</taxon>
        <taxon>Metazoa</taxon>
        <taxon>Chordata</taxon>
        <taxon>Craniata</taxon>
        <taxon>Vertebrata</taxon>
        <taxon>Euteleostomi</taxon>
        <taxon>Actinopterygii</taxon>
        <taxon>Polypteriformes</taxon>
        <taxon>Polypteridae</taxon>
        <taxon>Polypterus</taxon>
    </lineage>
</organism>
<evidence type="ECO:0000256" key="3">
    <source>
        <dbReference type="ARBA" id="ARBA00022475"/>
    </source>
</evidence>
<keyword evidence="3" id="KW-1003">Cell membrane</keyword>
<evidence type="ECO:0000313" key="15">
    <source>
        <dbReference type="Proteomes" id="UP000886611"/>
    </source>
</evidence>
<feature type="transmembrane region" description="Helical" evidence="12">
    <location>
        <begin position="594"/>
        <end position="615"/>
    </location>
</feature>
<dbReference type="PANTHER" id="PTHR24061">
    <property type="entry name" value="CALCIUM-SENSING RECEPTOR-RELATED"/>
    <property type="match status" value="1"/>
</dbReference>
<evidence type="ECO:0000256" key="12">
    <source>
        <dbReference type="SAM" id="Phobius"/>
    </source>
</evidence>
<feature type="transmembrane region" description="Helical" evidence="12">
    <location>
        <begin position="627"/>
        <end position="651"/>
    </location>
</feature>
<reference evidence="14 15" key="1">
    <citation type="journal article" date="2021" name="Cell">
        <title>Tracing the genetic footprints of vertebrate landing in non-teleost ray-finned fishes.</title>
        <authorList>
            <person name="Bi X."/>
            <person name="Wang K."/>
            <person name="Yang L."/>
            <person name="Pan H."/>
            <person name="Jiang H."/>
            <person name="Wei Q."/>
            <person name="Fang M."/>
            <person name="Yu H."/>
            <person name="Zhu C."/>
            <person name="Cai Y."/>
            <person name="He Y."/>
            <person name="Gan X."/>
            <person name="Zeng H."/>
            <person name="Yu D."/>
            <person name="Zhu Y."/>
            <person name="Jiang H."/>
            <person name="Qiu Q."/>
            <person name="Yang H."/>
            <person name="Zhang Y.E."/>
            <person name="Wang W."/>
            <person name="Zhu M."/>
            <person name="He S."/>
            <person name="Zhang G."/>
        </authorList>
    </citation>
    <scope>NUCLEOTIDE SEQUENCE [LARGE SCALE GENOMIC DNA]</scope>
    <source>
        <strain evidence="14">Bchr_013</strain>
    </source>
</reference>
<keyword evidence="9" id="KW-0675">Receptor</keyword>
<protein>
    <submittedName>
        <fullName evidence="14">CASR protein</fullName>
    </submittedName>
</protein>
<dbReference type="InterPro" id="IPR017978">
    <property type="entry name" value="GPCR_3_C"/>
</dbReference>
<dbReference type="InterPro" id="IPR011500">
    <property type="entry name" value="GPCR_3_9-Cys_dom"/>
</dbReference>
<dbReference type="FunFam" id="3.40.50.2300:FF:000519">
    <property type="entry name" value="Vomeronasal 2 receptor, a18"/>
    <property type="match status" value="1"/>
</dbReference>
<dbReference type="Proteomes" id="UP000886611">
    <property type="component" value="Unassembled WGS sequence"/>
</dbReference>
<dbReference type="FunFam" id="2.10.50.30:FF:000002">
    <property type="entry name" value="Vomeronasal 2 receptor, h1"/>
    <property type="match status" value="1"/>
</dbReference>
<dbReference type="InterPro" id="IPR004073">
    <property type="entry name" value="GPCR_3_vmron_rcpt_2"/>
</dbReference>
<keyword evidence="11" id="KW-0807">Transducer</keyword>
<keyword evidence="6 12" id="KW-1133">Transmembrane helix</keyword>
<comment type="similarity">
    <text evidence="2">Belongs to the G-protein coupled receptor 3 family.</text>
</comment>
<dbReference type="Pfam" id="PF00003">
    <property type="entry name" value="7tm_3"/>
    <property type="match status" value="1"/>
</dbReference>
<dbReference type="InterPro" id="IPR000068">
    <property type="entry name" value="GPCR_3_Ca_sens_rcpt-rel"/>
</dbReference>
<feature type="transmembrane region" description="Helical" evidence="12">
    <location>
        <begin position="716"/>
        <end position="739"/>
    </location>
</feature>
<dbReference type="PANTHER" id="PTHR24061:SF0">
    <property type="entry name" value="C-FAMILY ODORANT RECEPTOR OLFCT1"/>
    <property type="match status" value="1"/>
</dbReference>
<dbReference type="Gene3D" id="2.10.50.30">
    <property type="entry name" value="GPCR, family 3, nine cysteines domain"/>
    <property type="match status" value="1"/>
</dbReference>
<keyword evidence="4 12" id="KW-0812">Transmembrane</keyword>
<evidence type="ECO:0000256" key="8">
    <source>
        <dbReference type="ARBA" id="ARBA00023136"/>
    </source>
</evidence>
<comment type="subcellular location">
    <subcellularLocation>
        <location evidence="1">Cell membrane</location>
        <topology evidence="1">Multi-pass membrane protein</topology>
    </subcellularLocation>
</comment>
<comment type="caution">
    <text evidence="14">The sequence shown here is derived from an EMBL/GenBank/DDBJ whole genome shotgun (WGS) entry which is preliminary data.</text>
</comment>
<keyword evidence="15" id="KW-1185">Reference proteome</keyword>
<evidence type="ECO:0000256" key="10">
    <source>
        <dbReference type="ARBA" id="ARBA00023180"/>
    </source>
</evidence>
<feature type="non-terminal residue" evidence="14">
    <location>
        <position position="827"/>
    </location>
</feature>
<dbReference type="PRINTS" id="PR00248">
    <property type="entry name" value="GPCRMGR"/>
</dbReference>
<dbReference type="GO" id="GO:0004930">
    <property type="term" value="F:G protein-coupled receptor activity"/>
    <property type="evidence" value="ECO:0007669"/>
    <property type="project" value="UniProtKB-KW"/>
</dbReference>
<dbReference type="PROSITE" id="PS00981">
    <property type="entry name" value="G_PROTEIN_RECEP_F3_3"/>
    <property type="match status" value="1"/>
</dbReference>
<feature type="transmembrane region" description="Helical" evidence="12">
    <location>
        <begin position="751"/>
        <end position="771"/>
    </location>
</feature>
<dbReference type="CDD" id="cd15283">
    <property type="entry name" value="7tmC_V2R_pheromone"/>
    <property type="match status" value="1"/>
</dbReference>
<feature type="transmembrane region" description="Helical" evidence="12">
    <location>
        <begin position="672"/>
        <end position="690"/>
    </location>
</feature>
<name>A0A8X8BRD4_POLSE</name>
<dbReference type="FunFam" id="3.40.50.2300:FF:000125">
    <property type="entry name" value="Vomeronasal 2, receptor 88"/>
    <property type="match status" value="1"/>
</dbReference>
<dbReference type="PRINTS" id="PR01535">
    <property type="entry name" value="VOMERONASL2R"/>
</dbReference>
<evidence type="ECO:0000256" key="2">
    <source>
        <dbReference type="ARBA" id="ARBA00007242"/>
    </source>
</evidence>
<dbReference type="InterPro" id="IPR028082">
    <property type="entry name" value="Peripla_BP_I"/>
</dbReference>
<evidence type="ECO:0000313" key="14">
    <source>
        <dbReference type="EMBL" id="KAG2467548.1"/>
    </source>
</evidence>
<dbReference type="Pfam" id="PF07562">
    <property type="entry name" value="NCD3G"/>
    <property type="match status" value="1"/>
</dbReference>
<dbReference type="GO" id="GO:0005886">
    <property type="term" value="C:plasma membrane"/>
    <property type="evidence" value="ECO:0007669"/>
    <property type="project" value="UniProtKB-SubCell"/>
</dbReference>
<evidence type="ECO:0000256" key="7">
    <source>
        <dbReference type="ARBA" id="ARBA00023040"/>
    </source>
</evidence>
<feature type="domain" description="G-protein coupled receptors family 3 profile" evidence="13">
    <location>
        <begin position="557"/>
        <end position="814"/>
    </location>
</feature>
<dbReference type="InterPro" id="IPR000337">
    <property type="entry name" value="GPCR_3"/>
</dbReference>
<keyword evidence="8 12" id="KW-0472">Membrane</keyword>
<evidence type="ECO:0000256" key="11">
    <source>
        <dbReference type="ARBA" id="ARBA00023224"/>
    </source>
</evidence>
<dbReference type="EMBL" id="JAATIS010000485">
    <property type="protein sequence ID" value="KAG2467548.1"/>
    <property type="molecule type" value="Genomic_DNA"/>
</dbReference>
<keyword evidence="10" id="KW-0325">Glycoprotein</keyword>
<dbReference type="AlphaFoldDB" id="A0A8X8BRD4"/>
<dbReference type="InterPro" id="IPR001828">
    <property type="entry name" value="ANF_lig-bd_rcpt"/>
</dbReference>
<dbReference type="SUPFAM" id="SSF53822">
    <property type="entry name" value="Periplasmic binding protein-like I"/>
    <property type="match status" value="1"/>
</dbReference>
<dbReference type="InterPro" id="IPR038550">
    <property type="entry name" value="GPCR_3_9-Cys_sf"/>
</dbReference>
<dbReference type="InterPro" id="IPR017979">
    <property type="entry name" value="GPCR_3_CS"/>
</dbReference>
<evidence type="ECO:0000256" key="6">
    <source>
        <dbReference type="ARBA" id="ARBA00022989"/>
    </source>
</evidence>
<feature type="transmembrane region" description="Helical" evidence="12">
    <location>
        <begin position="557"/>
        <end position="582"/>
    </location>
</feature>
<evidence type="ECO:0000259" key="13">
    <source>
        <dbReference type="PROSITE" id="PS50259"/>
    </source>
</evidence>
<dbReference type="PROSITE" id="PS50259">
    <property type="entry name" value="G_PROTEIN_RECEP_F3_4"/>
    <property type="match status" value="1"/>
</dbReference>
<evidence type="ECO:0000256" key="9">
    <source>
        <dbReference type="ARBA" id="ARBA00023170"/>
    </source>
</evidence>
<evidence type="ECO:0000256" key="1">
    <source>
        <dbReference type="ARBA" id="ARBA00004651"/>
    </source>
</evidence>